<evidence type="ECO:0000313" key="1">
    <source>
        <dbReference type="EMBL" id="MCB5364991.1"/>
    </source>
</evidence>
<dbReference type="Proteomes" id="UP000776983">
    <property type="component" value="Unassembled WGS sequence"/>
</dbReference>
<dbReference type="Pfam" id="PF04796">
    <property type="entry name" value="RepA_C"/>
    <property type="match status" value="1"/>
</dbReference>
<proteinExistence type="predicted"/>
<sequence length="264" mass="29409">MAENKDTKSYKRIMQLVENSMAIEAEAAKEAGAVGYMARALVQATMPHSKPTETSFVRENGAFSMAIMAHPKVGLPYGSVPRLLVAYLTTEAVRTKSREIELGDSLSAFMAELGEVPTGGRRGSITRVKEQTRRLFASNIACTYTADDMDAGVNLAVADSYELWWNPKNPEQGTVFSSFVKLGERFFEEVTQNPVPVDLRALQALKKSPMALDTYCWLTYRMSYLSKPTVIPWAALQMQFGAEFGRIQDFKKGFLKHLKAVLLM</sequence>
<name>A0ABS8CG35_9BURK</name>
<dbReference type="EMBL" id="JACDXW010000013">
    <property type="protein sequence ID" value="MCB5364991.1"/>
    <property type="molecule type" value="Genomic_DNA"/>
</dbReference>
<protein>
    <submittedName>
        <fullName evidence="1">Pirin</fullName>
    </submittedName>
</protein>
<dbReference type="InterPro" id="IPR006881">
    <property type="entry name" value="RepA_C"/>
</dbReference>
<comment type="caution">
    <text evidence="1">The sequence shown here is derived from an EMBL/GenBank/DDBJ whole genome shotgun (WGS) entry which is preliminary data.</text>
</comment>
<dbReference type="RefSeq" id="WP_226955424.1">
    <property type="nucleotide sequence ID" value="NZ_JACDXW010000013.1"/>
</dbReference>
<reference evidence="1 2" key="1">
    <citation type="submission" date="2020-07" db="EMBL/GenBank/DDBJ databases">
        <title>Pusillimonas sp. nov., isolated from poultry manure in Taiwan.</title>
        <authorList>
            <person name="Lin S.-Y."/>
            <person name="Tang Y.-S."/>
            <person name="Young C.-C."/>
        </authorList>
    </citation>
    <scope>NUCLEOTIDE SEQUENCE [LARGE SCALE GENOMIC DNA]</scope>
    <source>
        <strain evidence="1 2">CC-YST705</strain>
    </source>
</reference>
<evidence type="ECO:0000313" key="2">
    <source>
        <dbReference type="Proteomes" id="UP000776983"/>
    </source>
</evidence>
<keyword evidence="2" id="KW-1185">Reference proteome</keyword>
<gene>
    <name evidence="1" type="ORF">H0484_14710</name>
</gene>
<accession>A0ABS8CG35</accession>
<organism evidence="1 2">
    <name type="scientific">Mesopusillimonas faecipullorum</name>
    <dbReference type="NCBI Taxonomy" id="2755040"/>
    <lineage>
        <taxon>Bacteria</taxon>
        <taxon>Pseudomonadati</taxon>
        <taxon>Pseudomonadota</taxon>
        <taxon>Betaproteobacteria</taxon>
        <taxon>Burkholderiales</taxon>
        <taxon>Alcaligenaceae</taxon>
        <taxon>Mesopusillimonas</taxon>
    </lineage>
</organism>